<dbReference type="Pfam" id="PF00809">
    <property type="entry name" value="Pterin_bind"/>
    <property type="match status" value="1"/>
</dbReference>
<comment type="catalytic activity">
    <reaction evidence="1">
        <text>(7,8-dihydropterin-6-yl)methyl diphosphate + 4-aminobenzoate = 7,8-dihydropteroate + diphosphate</text>
        <dbReference type="Rhea" id="RHEA:19949"/>
        <dbReference type="ChEBI" id="CHEBI:17836"/>
        <dbReference type="ChEBI" id="CHEBI:17839"/>
        <dbReference type="ChEBI" id="CHEBI:33019"/>
        <dbReference type="ChEBI" id="CHEBI:72950"/>
        <dbReference type="EC" id="2.5.1.15"/>
    </reaction>
</comment>
<reference evidence="11 12" key="1">
    <citation type="submission" date="2022-10" db="EMBL/GenBank/DDBJ databases">
        <title>Comparative genomics and taxonomic characterization of three novel marine species of genus Reichenbachiella exhibiting antioxidant and polysaccharide degradation activities.</title>
        <authorList>
            <person name="Muhammad N."/>
            <person name="Lee Y.-J."/>
            <person name="Ko J."/>
            <person name="Kim S.-G."/>
        </authorList>
    </citation>
    <scope>NUCLEOTIDE SEQUENCE [LARGE SCALE GENOMIC DNA]</scope>
    <source>
        <strain evidence="11 12">ABR2-5</strain>
    </source>
</reference>
<evidence type="ECO:0000256" key="9">
    <source>
        <dbReference type="RuleBase" id="RU361205"/>
    </source>
</evidence>
<dbReference type="NCBIfam" id="TIGR01496">
    <property type="entry name" value="DHPS"/>
    <property type="match status" value="1"/>
</dbReference>
<keyword evidence="7 9" id="KW-0460">Magnesium</keyword>
<comment type="pathway">
    <text evidence="3 9">Cofactor biosynthesis; tetrahydrofolate biosynthesis; 7,8-dihydrofolate from 2-amino-4-hydroxy-6-hydroxymethyl-7,8-dihydropteridine diphosphate and 4-aminobenzoate: step 1/2.</text>
</comment>
<dbReference type="Gene3D" id="3.20.20.20">
    <property type="entry name" value="Dihydropteroate synthase-like"/>
    <property type="match status" value="1"/>
</dbReference>
<accession>A0ABT3CU68</accession>
<dbReference type="PROSITE" id="PS50972">
    <property type="entry name" value="PTERIN_BINDING"/>
    <property type="match status" value="1"/>
</dbReference>
<dbReference type="SUPFAM" id="SSF51717">
    <property type="entry name" value="Dihydropteroate synthetase-like"/>
    <property type="match status" value="1"/>
</dbReference>
<dbReference type="InterPro" id="IPR006390">
    <property type="entry name" value="DHP_synth_dom"/>
</dbReference>
<gene>
    <name evidence="11" type="primary">folP</name>
    <name evidence="11" type="ORF">N7U62_10850</name>
</gene>
<proteinExistence type="inferred from homology"/>
<keyword evidence="6 9" id="KW-0479">Metal-binding</keyword>
<dbReference type="InterPro" id="IPR000489">
    <property type="entry name" value="Pterin-binding_dom"/>
</dbReference>
<sequence>MDLSIPKIMGIVNVTQDSFYDGGKIKTDRDLLQKAEKMLSEGADILDIGAYSSRPGAKDIALEEEQQTAAQAVVQIMKEFPEAVISIDTFRSEVAETCVQEGAAIINDISAGELDDDMFDLVIRLNIPYIMMHMRGNPRTMSQMTDYGDLVSDVIDYFNLKITQLRRKGVKDLIIDPGFGFAKTREQNFELMAKLELLWMLDVPMLSGVSRKSMIFKTLDCTPDEALNGTTALNMASLMKGASILRVHDVKEAKETVTLFEQLKKKD</sequence>
<evidence type="ECO:0000313" key="11">
    <source>
        <dbReference type="EMBL" id="MCV9387164.1"/>
    </source>
</evidence>
<dbReference type="Proteomes" id="UP001300692">
    <property type="component" value="Unassembled WGS sequence"/>
</dbReference>
<evidence type="ECO:0000256" key="2">
    <source>
        <dbReference type="ARBA" id="ARBA00001946"/>
    </source>
</evidence>
<protein>
    <recommendedName>
        <fullName evidence="4 9">Dihydropteroate synthase</fullName>
        <shortName evidence="9">DHPS</shortName>
        <ecNumber evidence="4 9">2.5.1.15</ecNumber>
    </recommendedName>
    <alternativeName>
        <fullName evidence="9">Dihydropteroate pyrophosphorylase</fullName>
    </alternativeName>
</protein>
<organism evidence="11 12">
    <name type="scientific">Reichenbachiella ulvae</name>
    <dbReference type="NCBI Taxonomy" id="2980104"/>
    <lineage>
        <taxon>Bacteria</taxon>
        <taxon>Pseudomonadati</taxon>
        <taxon>Bacteroidota</taxon>
        <taxon>Cytophagia</taxon>
        <taxon>Cytophagales</taxon>
        <taxon>Reichenbachiellaceae</taxon>
        <taxon>Reichenbachiella</taxon>
    </lineage>
</organism>
<dbReference type="PROSITE" id="PS00793">
    <property type="entry name" value="DHPS_2"/>
    <property type="match status" value="1"/>
</dbReference>
<dbReference type="EC" id="2.5.1.15" evidence="4 9"/>
<dbReference type="PANTHER" id="PTHR20941">
    <property type="entry name" value="FOLATE SYNTHESIS PROTEINS"/>
    <property type="match status" value="1"/>
</dbReference>
<feature type="domain" description="Pterin-binding" evidence="10">
    <location>
        <begin position="6"/>
        <end position="258"/>
    </location>
</feature>
<keyword evidence="8 9" id="KW-0289">Folate biosynthesis</keyword>
<dbReference type="EMBL" id="JAOYOD010000001">
    <property type="protein sequence ID" value="MCV9387164.1"/>
    <property type="molecule type" value="Genomic_DNA"/>
</dbReference>
<evidence type="ECO:0000256" key="3">
    <source>
        <dbReference type="ARBA" id="ARBA00004763"/>
    </source>
</evidence>
<dbReference type="InterPro" id="IPR011005">
    <property type="entry name" value="Dihydropteroate_synth-like_sf"/>
</dbReference>
<evidence type="ECO:0000256" key="4">
    <source>
        <dbReference type="ARBA" id="ARBA00012458"/>
    </source>
</evidence>
<evidence type="ECO:0000256" key="8">
    <source>
        <dbReference type="ARBA" id="ARBA00022909"/>
    </source>
</evidence>
<name>A0ABT3CU68_9BACT</name>
<evidence type="ECO:0000256" key="7">
    <source>
        <dbReference type="ARBA" id="ARBA00022842"/>
    </source>
</evidence>
<dbReference type="InterPro" id="IPR045031">
    <property type="entry name" value="DHP_synth-like"/>
</dbReference>
<keyword evidence="12" id="KW-1185">Reference proteome</keyword>
<comment type="function">
    <text evidence="9">Catalyzes the condensation of para-aminobenzoate (pABA) with 6-hydroxymethyl-7,8-dihydropterin diphosphate (DHPt-PP) to form 7,8-dihydropteroate (H2Pte), the immediate precursor of folate derivatives.</text>
</comment>
<dbReference type="GO" id="GO:0004156">
    <property type="term" value="F:dihydropteroate synthase activity"/>
    <property type="evidence" value="ECO:0007669"/>
    <property type="project" value="UniProtKB-EC"/>
</dbReference>
<evidence type="ECO:0000256" key="6">
    <source>
        <dbReference type="ARBA" id="ARBA00022723"/>
    </source>
</evidence>
<dbReference type="PANTHER" id="PTHR20941:SF1">
    <property type="entry name" value="FOLIC ACID SYNTHESIS PROTEIN FOL1"/>
    <property type="match status" value="1"/>
</dbReference>
<comment type="caution">
    <text evidence="11">The sequence shown here is derived from an EMBL/GenBank/DDBJ whole genome shotgun (WGS) entry which is preliminary data.</text>
</comment>
<dbReference type="RefSeq" id="WP_264137991.1">
    <property type="nucleotide sequence ID" value="NZ_JAOYOD010000001.1"/>
</dbReference>
<evidence type="ECO:0000256" key="1">
    <source>
        <dbReference type="ARBA" id="ARBA00000012"/>
    </source>
</evidence>
<comment type="cofactor">
    <cofactor evidence="2 9">
        <name>Mg(2+)</name>
        <dbReference type="ChEBI" id="CHEBI:18420"/>
    </cofactor>
</comment>
<evidence type="ECO:0000313" key="12">
    <source>
        <dbReference type="Proteomes" id="UP001300692"/>
    </source>
</evidence>
<evidence type="ECO:0000256" key="5">
    <source>
        <dbReference type="ARBA" id="ARBA00022679"/>
    </source>
</evidence>
<dbReference type="CDD" id="cd00739">
    <property type="entry name" value="DHPS"/>
    <property type="match status" value="1"/>
</dbReference>
<evidence type="ECO:0000259" key="10">
    <source>
        <dbReference type="PROSITE" id="PS50972"/>
    </source>
</evidence>
<keyword evidence="5 9" id="KW-0808">Transferase</keyword>
<comment type="similarity">
    <text evidence="9">Belongs to the DHPS family.</text>
</comment>
<dbReference type="PROSITE" id="PS00792">
    <property type="entry name" value="DHPS_1"/>
    <property type="match status" value="1"/>
</dbReference>